<dbReference type="Proteomes" id="UP000797356">
    <property type="component" value="Chromosome 12"/>
</dbReference>
<comment type="similarity">
    <text evidence="1 4">Belongs to the cystatin family. Phytocystatin subfamily.</text>
</comment>
<dbReference type="PANTHER" id="PTHR11413">
    <property type="entry name" value="CYSTATIN FAMILY MEMBER"/>
    <property type="match status" value="1"/>
</dbReference>
<evidence type="ECO:0000256" key="2">
    <source>
        <dbReference type="ARBA" id="ARBA00022690"/>
    </source>
</evidence>
<reference evidence="6" key="2">
    <citation type="submission" date="2019-07" db="EMBL/GenBank/DDBJ databases">
        <authorList>
            <person name="Yang Y."/>
            <person name="Bocs S."/>
            <person name="Baudouin L."/>
        </authorList>
    </citation>
    <scope>NUCLEOTIDE SEQUENCE</scope>
    <source>
        <tissue evidence="6">Spear leaf of Hainan Tall coconut</tissue>
    </source>
</reference>
<feature type="domain" description="Cystatin" evidence="5">
    <location>
        <begin position="35"/>
        <end position="107"/>
    </location>
</feature>
<organism evidence="6 7">
    <name type="scientific">Cocos nucifera</name>
    <name type="common">Coconut palm</name>
    <dbReference type="NCBI Taxonomy" id="13894"/>
    <lineage>
        <taxon>Eukaryota</taxon>
        <taxon>Viridiplantae</taxon>
        <taxon>Streptophyta</taxon>
        <taxon>Embryophyta</taxon>
        <taxon>Tracheophyta</taxon>
        <taxon>Spermatophyta</taxon>
        <taxon>Magnoliopsida</taxon>
        <taxon>Liliopsida</taxon>
        <taxon>Arecaceae</taxon>
        <taxon>Arecoideae</taxon>
        <taxon>Cocoseae</taxon>
        <taxon>Attaleinae</taxon>
        <taxon>Cocos</taxon>
    </lineage>
</organism>
<evidence type="ECO:0000259" key="5">
    <source>
        <dbReference type="SMART" id="SM00043"/>
    </source>
</evidence>
<feature type="signal peptide" evidence="4">
    <location>
        <begin position="1"/>
        <end position="27"/>
    </location>
</feature>
<protein>
    <recommendedName>
        <fullName evidence="4">Cysteine proteinase inhibitor</fullName>
    </recommendedName>
</protein>
<keyword evidence="3 4" id="KW-0789">Thiol protease inhibitor</keyword>
<dbReference type="EMBL" id="CM017883">
    <property type="protein sequence ID" value="KAG1365483.1"/>
    <property type="molecule type" value="Genomic_DNA"/>
</dbReference>
<dbReference type="CDD" id="cd00042">
    <property type="entry name" value="CY"/>
    <property type="match status" value="1"/>
</dbReference>
<dbReference type="PROSITE" id="PS00287">
    <property type="entry name" value="CYSTATIN"/>
    <property type="match status" value="1"/>
</dbReference>
<feature type="chain" id="PRO_5035488313" description="Cysteine proteinase inhibitor" evidence="4">
    <location>
        <begin position="28"/>
        <end position="217"/>
    </location>
</feature>
<comment type="caution">
    <text evidence="6">The sequence shown here is derived from an EMBL/GenBank/DDBJ whole genome shotgun (WGS) entry which is preliminary data.</text>
</comment>
<keyword evidence="2 4" id="KW-0646">Protease inhibitor</keyword>
<dbReference type="GO" id="GO:0004869">
    <property type="term" value="F:cysteine-type endopeptidase inhibitor activity"/>
    <property type="evidence" value="ECO:0007669"/>
    <property type="project" value="UniProtKB-KW"/>
</dbReference>
<evidence type="ECO:0000313" key="7">
    <source>
        <dbReference type="Proteomes" id="UP000797356"/>
    </source>
</evidence>
<dbReference type="Gene3D" id="3.10.450.10">
    <property type="match status" value="2"/>
</dbReference>
<accession>A0A8K0IRM6</accession>
<evidence type="ECO:0000256" key="4">
    <source>
        <dbReference type="RuleBase" id="RU362130"/>
    </source>
</evidence>
<reference evidence="6" key="1">
    <citation type="journal article" date="2017" name="Gigascience">
        <title>The genome draft of coconut (Cocos nucifera).</title>
        <authorList>
            <person name="Xiao Y."/>
            <person name="Xu P."/>
            <person name="Fan H."/>
            <person name="Baudouin L."/>
            <person name="Xia W."/>
            <person name="Bocs S."/>
            <person name="Xu J."/>
            <person name="Li Q."/>
            <person name="Guo A."/>
            <person name="Zhou L."/>
            <person name="Li J."/>
            <person name="Wu Y."/>
            <person name="Ma Z."/>
            <person name="Armero A."/>
            <person name="Issali A.E."/>
            <person name="Liu N."/>
            <person name="Peng M."/>
            <person name="Yang Y."/>
        </authorList>
    </citation>
    <scope>NUCLEOTIDE SEQUENCE</scope>
    <source>
        <tissue evidence="6">Spear leaf of Hainan Tall coconut</tissue>
    </source>
</reference>
<name>A0A8K0IRM6_COCNU</name>
<gene>
    <name evidence="6" type="ORF">COCNU_12G004830</name>
</gene>
<evidence type="ECO:0000256" key="3">
    <source>
        <dbReference type="ARBA" id="ARBA00022704"/>
    </source>
</evidence>
<evidence type="ECO:0000256" key="1">
    <source>
        <dbReference type="ARBA" id="ARBA00007233"/>
    </source>
</evidence>
<dbReference type="AlphaFoldDB" id="A0A8K0IRM6"/>
<dbReference type="PANTHER" id="PTHR11413:SF110">
    <property type="entry name" value="CYSTEINE PROTEINASE INHIBITOR 6"/>
    <property type="match status" value="1"/>
</dbReference>
<dbReference type="InterPro" id="IPR027214">
    <property type="entry name" value="Cystatin"/>
</dbReference>
<dbReference type="InterPro" id="IPR000010">
    <property type="entry name" value="Cystatin_dom"/>
</dbReference>
<dbReference type="InterPro" id="IPR046350">
    <property type="entry name" value="Cystatin_sf"/>
</dbReference>
<proteinExistence type="inferred from homology"/>
<dbReference type="OrthoDB" id="1908104at2759"/>
<dbReference type="Pfam" id="PF16845">
    <property type="entry name" value="SQAPI"/>
    <property type="match status" value="1"/>
</dbReference>
<sequence length="217" mass="24311">MGPWDLSTKPLALLSLLLTIGIGSSVGEQFAIAMATPGGVHDAKEIENSNTVLEFVRVVKVKEQVVSGIIYYITIEAIDGGKKKLYEAKVWVKPWLKFKELLEFIPLDDCSSETETPKDGHETGWLMVPTNDPIIQDAAIHAVRSIQQMSNSLIPYKLLQVLSARAKKTENSARFELLLKVGRGQRVEKFMVEVDKTMQGTFHLNQMKQQDSDSDMY</sequence>
<dbReference type="SMART" id="SM00043">
    <property type="entry name" value="CY"/>
    <property type="match status" value="1"/>
</dbReference>
<keyword evidence="4" id="KW-0732">Signal</keyword>
<dbReference type="SUPFAM" id="SSF54403">
    <property type="entry name" value="Cystatin/monellin"/>
    <property type="match status" value="2"/>
</dbReference>
<evidence type="ECO:0000313" key="6">
    <source>
        <dbReference type="EMBL" id="KAG1365483.1"/>
    </source>
</evidence>
<keyword evidence="7" id="KW-1185">Reference proteome</keyword>
<dbReference type="InterPro" id="IPR018073">
    <property type="entry name" value="Prot_inh_cystat_CS"/>
</dbReference>